<dbReference type="OrthoDB" id="205257at2157"/>
<dbReference type="GeneID" id="38471068"/>
<sequence length="442" mass="47641">MPDGDGGRVPDVAGIRDDVRSELITFVRSLRHAGVDVPASAAIVATRALVEVGFDDEKRARAALRAALVSRPEDIDRFDRAFGEFWDRLTAHLSLAETGGSERGADDGDTPGGHLASVGDAELPELDGADPERDDDTFDSTHDRTGGVGIVGDAEAAENEKEAVVTATYSPAGQPKRVSVTLSPSTDDEELMRAVGRLSRAVATERGRQWRPTTTGERADVRRSLRKSISTGGAILSVPEQRRARTASRVLVIADVSRSVLDVVDRSFLLRWLRALRARTRNCRVFLFDTDIKEVTSAFDAGSTRVAVDALRDAETAWGGGTRIGHAVTTVRDEYADAVDRRTTVLIMSDGLDMGDVSELESGMAWLSRRAATVLWLNPLAAAPDYEPAAAGISTALPFVDGLFAFTGPDDITEIARQLTRYGRGGAIGYEHDPRRGSRIQS</sequence>
<evidence type="ECO:0000313" key="5">
    <source>
        <dbReference type="Proteomes" id="UP000282007"/>
    </source>
</evidence>
<name>A0A3M0CWL7_9EURY</name>
<reference evidence="3" key="3">
    <citation type="submission" date="2018-10" db="EMBL/GenBank/DDBJ databases">
        <authorList>
            <person name="Whitman W."/>
            <person name="Huntemann M."/>
            <person name="Clum A."/>
            <person name="Pillay M."/>
            <person name="Palaniappan K."/>
            <person name="Varghese N."/>
            <person name="Mikhailova N."/>
            <person name="Stamatis D."/>
            <person name="Reddy T."/>
            <person name="Daum C."/>
            <person name="Shapiro N."/>
            <person name="Ivanova N."/>
            <person name="Kyrpides N."/>
            <person name="Woyke T."/>
        </authorList>
    </citation>
    <scope>NUCLEOTIDE SEQUENCE</scope>
    <source>
        <strain evidence="3">CGMCC 1.10124</strain>
    </source>
</reference>
<accession>A0A3M0CWL7</accession>
<dbReference type="Pfam" id="PF05762">
    <property type="entry name" value="VWA_CoxE"/>
    <property type="match status" value="1"/>
</dbReference>
<dbReference type="PANTHER" id="PTHR39338">
    <property type="entry name" value="BLL5662 PROTEIN-RELATED"/>
    <property type="match status" value="1"/>
</dbReference>
<evidence type="ECO:0000313" key="4">
    <source>
        <dbReference type="Proteomes" id="UP000277326"/>
    </source>
</evidence>
<gene>
    <name evidence="3" type="ORF">ATH50_2027</name>
    <name evidence="2" type="ORF">DU502_07240</name>
</gene>
<dbReference type="InterPro" id="IPR036465">
    <property type="entry name" value="vWFA_dom_sf"/>
</dbReference>
<dbReference type="PIRSF" id="PIRSF010256">
    <property type="entry name" value="CoxE_vWa"/>
    <property type="match status" value="1"/>
</dbReference>
<dbReference type="PANTHER" id="PTHR39338:SF6">
    <property type="entry name" value="BLL5662 PROTEIN"/>
    <property type="match status" value="1"/>
</dbReference>
<dbReference type="InterPro" id="IPR008912">
    <property type="entry name" value="Uncharacterised_CoxE"/>
</dbReference>
<dbReference type="SUPFAM" id="SSF53300">
    <property type="entry name" value="vWA-like"/>
    <property type="match status" value="1"/>
</dbReference>
<evidence type="ECO:0000313" key="2">
    <source>
        <dbReference type="EMBL" id="AZH25185.1"/>
    </source>
</evidence>
<dbReference type="RefSeq" id="WP_121920659.1">
    <property type="nucleotide sequence ID" value="NZ_CP034145.1"/>
</dbReference>
<feature type="compositionally biased region" description="Acidic residues" evidence="1">
    <location>
        <begin position="122"/>
        <end position="138"/>
    </location>
</feature>
<dbReference type="Proteomes" id="UP000282007">
    <property type="component" value="Chromosome"/>
</dbReference>
<evidence type="ECO:0000256" key="1">
    <source>
        <dbReference type="SAM" id="MobiDB-lite"/>
    </source>
</evidence>
<keyword evidence="5" id="KW-1185">Reference proteome</keyword>
<dbReference type="Gene3D" id="3.40.50.410">
    <property type="entry name" value="von Willebrand factor, type A domain"/>
    <property type="match status" value="1"/>
</dbReference>
<dbReference type="AlphaFoldDB" id="A0A3M0CWL7"/>
<dbReference type="KEGG" id="haer:DU502_07240"/>
<dbReference type="InterPro" id="IPR011195">
    <property type="entry name" value="UCP010256"/>
</dbReference>
<feature type="region of interest" description="Disordered" evidence="1">
    <location>
        <begin position="98"/>
        <end position="158"/>
    </location>
</feature>
<reference evidence="3 4" key="1">
    <citation type="journal article" date="2015" name="Stand. Genomic Sci.">
        <title>Genomic Encyclopedia of Bacterial and Archaeal Type Strains, Phase III: the genomes of soil and plant-associated and newly described type strains.</title>
        <authorList>
            <person name="Whitman W.B."/>
            <person name="Woyke T."/>
            <person name="Klenk H.P."/>
            <person name="Zhou Y."/>
            <person name="Lilburn T.G."/>
            <person name="Beck B.J."/>
            <person name="De Vos P."/>
            <person name="Vandamme P."/>
            <person name="Eisen J.A."/>
            <person name="Garrity G."/>
            <person name="Hugenholtz P."/>
            <person name="Kyrpides N.C."/>
        </authorList>
    </citation>
    <scope>NUCLEOTIDE SEQUENCE [LARGE SCALE GENOMIC DNA]</scope>
    <source>
        <strain evidence="3 4">CGMCC 1.10124</strain>
    </source>
</reference>
<evidence type="ECO:0000313" key="3">
    <source>
        <dbReference type="EMBL" id="RMB13588.1"/>
    </source>
</evidence>
<dbReference type="EMBL" id="REFS01000004">
    <property type="protein sequence ID" value="RMB13588.1"/>
    <property type="molecule type" value="Genomic_DNA"/>
</dbReference>
<reference evidence="2 5" key="2">
    <citation type="submission" date="2018-07" db="EMBL/GenBank/DDBJ databases">
        <title>Genome sequences of Haloplanus aerogenes JCM 16430T.</title>
        <authorList>
            <person name="Kim Y.B."/>
            <person name="Roh S.W."/>
        </authorList>
    </citation>
    <scope>NUCLEOTIDE SEQUENCE [LARGE SCALE GENOMIC DNA]</scope>
    <source>
        <strain evidence="2 5">JCM 16430</strain>
    </source>
</reference>
<protein>
    <submittedName>
        <fullName evidence="2">VWA domain-containing protein</fullName>
    </submittedName>
</protein>
<organism evidence="3 4">
    <name type="scientific">Haloplanus aerogenes</name>
    <dbReference type="NCBI Taxonomy" id="660522"/>
    <lineage>
        <taxon>Archaea</taxon>
        <taxon>Methanobacteriati</taxon>
        <taxon>Methanobacteriota</taxon>
        <taxon>Stenosarchaea group</taxon>
        <taxon>Halobacteria</taxon>
        <taxon>Halobacteriales</taxon>
        <taxon>Haloferacaceae</taxon>
        <taxon>Haloplanus</taxon>
    </lineage>
</organism>
<dbReference type="EMBL" id="CP034145">
    <property type="protein sequence ID" value="AZH25185.1"/>
    <property type="molecule type" value="Genomic_DNA"/>
</dbReference>
<dbReference type="Proteomes" id="UP000277326">
    <property type="component" value="Unassembled WGS sequence"/>
</dbReference>
<proteinExistence type="predicted"/>